<evidence type="ECO:0008006" key="4">
    <source>
        <dbReference type="Google" id="ProtNLM"/>
    </source>
</evidence>
<proteinExistence type="predicted"/>
<feature type="signal peptide" evidence="1">
    <location>
        <begin position="1"/>
        <end position="19"/>
    </location>
</feature>
<sequence length="151" mass="16885">MIRKPLVLAALLATSVALAQDTPKVELIRAQQTQLRADMDAGKVALTPRDALQVRKDQDTVFEIIGRKPSLEAMNIQERVTLDNALERINASVQGTRVADDRKDVCRYQRVTGSKQLQLVCGTQDDRDRARQGARAYLEKTRICEPPCNGR</sequence>
<keyword evidence="3" id="KW-1185">Reference proteome</keyword>
<dbReference type="OrthoDB" id="6023137at2"/>
<evidence type="ECO:0000256" key="1">
    <source>
        <dbReference type="SAM" id="SignalP"/>
    </source>
</evidence>
<organism evidence="2 3">
    <name type="scientific">Cognatilysobacter lacus</name>
    <dbReference type="NCBI Taxonomy" id="1643323"/>
    <lineage>
        <taxon>Bacteria</taxon>
        <taxon>Pseudomonadati</taxon>
        <taxon>Pseudomonadota</taxon>
        <taxon>Gammaproteobacteria</taxon>
        <taxon>Lysobacterales</taxon>
        <taxon>Lysobacteraceae</taxon>
        <taxon>Cognatilysobacter</taxon>
    </lineage>
</organism>
<feature type="chain" id="PRO_5022913171" description="Secreted protein" evidence="1">
    <location>
        <begin position="20"/>
        <end position="151"/>
    </location>
</feature>
<dbReference type="AlphaFoldDB" id="A0A5D8Z6P8"/>
<comment type="caution">
    <text evidence="2">The sequence shown here is derived from an EMBL/GenBank/DDBJ whole genome shotgun (WGS) entry which is preliminary data.</text>
</comment>
<evidence type="ECO:0000313" key="2">
    <source>
        <dbReference type="EMBL" id="TZF89733.1"/>
    </source>
</evidence>
<accession>A0A5D8Z6P8</accession>
<dbReference type="RefSeq" id="WP_149352834.1">
    <property type="nucleotide sequence ID" value="NZ_VTRV01000073.1"/>
</dbReference>
<dbReference type="Proteomes" id="UP000323164">
    <property type="component" value="Unassembled WGS sequence"/>
</dbReference>
<protein>
    <recommendedName>
        <fullName evidence="4">Secreted protein</fullName>
    </recommendedName>
</protein>
<keyword evidence="1" id="KW-0732">Signal</keyword>
<evidence type="ECO:0000313" key="3">
    <source>
        <dbReference type="Proteomes" id="UP000323164"/>
    </source>
</evidence>
<name>A0A5D8Z6P8_9GAMM</name>
<gene>
    <name evidence="2" type="ORF">FW784_08060</name>
</gene>
<reference evidence="2 3" key="1">
    <citation type="submission" date="2019-08" db="EMBL/GenBank/DDBJ databases">
        <title>Draft genome sequence of Lysobacter sp. UKS-15.</title>
        <authorList>
            <person name="Im W.-T."/>
        </authorList>
    </citation>
    <scope>NUCLEOTIDE SEQUENCE [LARGE SCALE GENOMIC DNA]</scope>
    <source>
        <strain evidence="2 3">UKS-15</strain>
    </source>
</reference>
<dbReference type="EMBL" id="VTRV01000073">
    <property type="protein sequence ID" value="TZF89733.1"/>
    <property type="molecule type" value="Genomic_DNA"/>
</dbReference>